<keyword evidence="2" id="KW-1185">Reference proteome</keyword>
<comment type="caution">
    <text evidence="1">The sequence shown here is derived from an EMBL/GenBank/DDBJ whole genome shotgun (WGS) entry which is preliminary data.</text>
</comment>
<protein>
    <submittedName>
        <fullName evidence="1">Uncharacterized protein</fullName>
    </submittedName>
</protein>
<accession>A0A841I584</accession>
<name>A0A841I584_9DEIO</name>
<evidence type="ECO:0000313" key="1">
    <source>
        <dbReference type="EMBL" id="MBB6099439.1"/>
    </source>
</evidence>
<dbReference type="AlphaFoldDB" id="A0A841I584"/>
<gene>
    <name evidence="1" type="ORF">HNR42_002880</name>
</gene>
<sequence>MAHPSQELTTAIWRMTALGFSYDEVALALHEIGQPHPQGQSWSGPVTRALLLTVFGRLPRPGELEVPVPLAARLN</sequence>
<organism evidence="1 2">
    <name type="scientific">Deinobacterium chartae</name>
    <dbReference type="NCBI Taxonomy" id="521158"/>
    <lineage>
        <taxon>Bacteria</taxon>
        <taxon>Thermotogati</taxon>
        <taxon>Deinococcota</taxon>
        <taxon>Deinococci</taxon>
        <taxon>Deinococcales</taxon>
        <taxon>Deinococcaceae</taxon>
        <taxon>Deinobacterium</taxon>
    </lineage>
</organism>
<dbReference type="RefSeq" id="WP_183988191.1">
    <property type="nucleotide sequence ID" value="NZ_JACHHG010000011.1"/>
</dbReference>
<proteinExistence type="predicted"/>
<evidence type="ECO:0000313" key="2">
    <source>
        <dbReference type="Proteomes" id="UP000569951"/>
    </source>
</evidence>
<reference evidence="1 2" key="1">
    <citation type="submission" date="2020-08" db="EMBL/GenBank/DDBJ databases">
        <title>Genomic Encyclopedia of Type Strains, Phase IV (KMG-IV): sequencing the most valuable type-strain genomes for metagenomic binning, comparative biology and taxonomic classification.</title>
        <authorList>
            <person name="Goeker M."/>
        </authorList>
    </citation>
    <scope>NUCLEOTIDE SEQUENCE [LARGE SCALE GENOMIC DNA]</scope>
    <source>
        <strain evidence="1 2">DSM 21458</strain>
    </source>
</reference>
<dbReference type="EMBL" id="JACHHG010000011">
    <property type="protein sequence ID" value="MBB6099439.1"/>
    <property type="molecule type" value="Genomic_DNA"/>
</dbReference>
<dbReference type="Proteomes" id="UP000569951">
    <property type="component" value="Unassembled WGS sequence"/>
</dbReference>